<dbReference type="InterPro" id="IPR012340">
    <property type="entry name" value="NA-bd_OB-fold"/>
</dbReference>
<dbReference type="Proteomes" id="UP000634136">
    <property type="component" value="Unassembled WGS sequence"/>
</dbReference>
<name>A0A834TF37_9FABA</name>
<dbReference type="SUPFAM" id="SSF50249">
    <property type="entry name" value="Nucleic acid-binding proteins"/>
    <property type="match status" value="1"/>
</dbReference>
<protein>
    <submittedName>
        <fullName evidence="2">Replication protein A 70 kDa DNA-binding subunit-like</fullName>
    </submittedName>
</protein>
<dbReference type="Gene3D" id="2.40.50.140">
    <property type="entry name" value="Nucleic acid-binding proteins"/>
    <property type="match status" value="1"/>
</dbReference>
<proteinExistence type="predicted"/>
<sequence length="537" mass="60696">MNCSDSSIPNNIKKLDVSKRFRITAAISSQSKTFVSSSILPAPGLSNCILSNTVLWLFIILQWFSSKVLSAFGANSSTGHESVIRMWKDELHGIPSSLSVYDTLHHTRSPIQQPLLDVSQIYDRYIHINGILYWISATETADTSNSKKLLIAFNIAKRTWVSYDVSINMVGDQFYFCEVDGLVGIITWTSGSLEITRHYNLFVKRNSSNGTTIFRKVDLNKGVCYKDVFSFPGGELCDMVKIVVPKPHKTKVQKSSDDVPIQYFGFDFVNLRSIKCGVVDSTILIGLVRNISNIRRKFFDNFQTNRIPIEIYDACGNVLQVVLCGIHCQNFRSFIRNFSGGRIIVVIQWCKVADFHGSKYLTTSMEATRLLINEDIMLLNFDSTRSWSTLRAIQKDSFVEIYPSNIFNPAKSFISMDSKNLTGKTKQPLTSSLNLPSTKRSRGHEAENEDNLKFSQRSALSDITNVTQTQQISLPHNSLIVQNYFYQGYQTHMPPHIGFTPLVLSPGNLKLLSTYKYGVTLSGIWRFTLIHALDPEY</sequence>
<gene>
    <name evidence="2" type="ORF">G2W53_026090</name>
</gene>
<comment type="caution">
    <text evidence="2">The sequence shown here is derived from an EMBL/GenBank/DDBJ whole genome shotgun (WGS) entry which is preliminary data.</text>
</comment>
<dbReference type="EMBL" id="JAAIUW010000008">
    <property type="protein sequence ID" value="KAF7820635.1"/>
    <property type="molecule type" value="Genomic_DNA"/>
</dbReference>
<keyword evidence="3" id="KW-1185">Reference proteome</keyword>
<keyword evidence="2" id="KW-0238">DNA-binding</keyword>
<evidence type="ECO:0000313" key="3">
    <source>
        <dbReference type="Proteomes" id="UP000634136"/>
    </source>
</evidence>
<dbReference type="AlphaFoldDB" id="A0A834TF37"/>
<evidence type="ECO:0000313" key="2">
    <source>
        <dbReference type="EMBL" id="KAF7820635.1"/>
    </source>
</evidence>
<accession>A0A834TF37</accession>
<feature type="compositionally biased region" description="Polar residues" evidence="1">
    <location>
        <begin position="422"/>
        <end position="438"/>
    </location>
</feature>
<reference evidence="2" key="1">
    <citation type="submission" date="2020-09" db="EMBL/GenBank/DDBJ databases">
        <title>Genome-Enabled Discovery of Anthraquinone Biosynthesis in Senna tora.</title>
        <authorList>
            <person name="Kang S.-H."/>
            <person name="Pandey R.P."/>
            <person name="Lee C.-M."/>
            <person name="Sim J.-S."/>
            <person name="Jeong J.-T."/>
            <person name="Choi B.-S."/>
            <person name="Jung M."/>
            <person name="Ginzburg D."/>
            <person name="Zhao K."/>
            <person name="Won S.Y."/>
            <person name="Oh T.-J."/>
            <person name="Yu Y."/>
            <person name="Kim N.-H."/>
            <person name="Lee O.R."/>
            <person name="Lee T.-H."/>
            <person name="Bashyal P."/>
            <person name="Kim T.-S."/>
            <person name="Lee W.-H."/>
            <person name="Kawkins C."/>
            <person name="Kim C.-K."/>
            <person name="Kim J.S."/>
            <person name="Ahn B.O."/>
            <person name="Rhee S.Y."/>
            <person name="Sohng J.K."/>
        </authorList>
    </citation>
    <scope>NUCLEOTIDE SEQUENCE</scope>
    <source>
        <tissue evidence="2">Leaf</tissue>
    </source>
</reference>
<dbReference type="OrthoDB" id="1935380at2759"/>
<evidence type="ECO:0000256" key="1">
    <source>
        <dbReference type="SAM" id="MobiDB-lite"/>
    </source>
</evidence>
<dbReference type="CDD" id="cd04481">
    <property type="entry name" value="RPA1_DBD_B_like"/>
    <property type="match status" value="1"/>
</dbReference>
<organism evidence="2 3">
    <name type="scientific">Senna tora</name>
    <dbReference type="NCBI Taxonomy" id="362788"/>
    <lineage>
        <taxon>Eukaryota</taxon>
        <taxon>Viridiplantae</taxon>
        <taxon>Streptophyta</taxon>
        <taxon>Embryophyta</taxon>
        <taxon>Tracheophyta</taxon>
        <taxon>Spermatophyta</taxon>
        <taxon>Magnoliopsida</taxon>
        <taxon>eudicotyledons</taxon>
        <taxon>Gunneridae</taxon>
        <taxon>Pentapetalae</taxon>
        <taxon>rosids</taxon>
        <taxon>fabids</taxon>
        <taxon>Fabales</taxon>
        <taxon>Fabaceae</taxon>
        <taxon>Caesalpinioideae</taxon>
        <taxon>Cassia clade</taxon>
        <taxon>Senna</taxon>
    </lineage>
</organism>
<feature type="region of interest" description="Disordered" evidence="1">
    <location>
        <begin position="422"/>
        <end position="451"/>
    </location>
</feature>
<dbReference type="GO" id="GO:0003677">
    <property type="term" value="F:DNA binding"/>
    <property type="evidence" value="ECO:0007669"/>
    <property type="project" value="UniProtKB-KW"/>
</dbReference>